<feature type="domain" description="Phospholipid/glycerol acyltransferase" evidence="2">
    <location>
        <begin position="31"/>
        <end position="161"/>
    </location>
</feature>
<dbReference type="Proteomes" id="UP000823641">
    <property type="component" value="Unassembled WGS sequence"/>
</dbReference>
<organism evidence="3 4">
    <name type="scientific">Candidatus Gallipaludibacter merdavium</name>
    <dbReference type="NCBI Taxonomy" id="2840839"/>
    <lineage>
        <taxon>Bacteria</taxon>
        <taxon>Pseudomonadati</taxon>
        <taxon>Bacteroidota</taxon>
        <taxon>Bacteroidia</taxon>
        <taxon>Bacteroidales</taxon>
        <taxon>Candidatus Gallipaludibacter</taxon>
    </lineage>
</organism>
<dbReference type="InterPro" id="IPR052744">
    <property type="entry name" value="GPAT/DAPAT"/>
</dbReference>
<feature type="transmembrane region" description="Helical" evidence="1">
    <location>
        <begin position="374"/>
        <end position="394"/>
    </location>
</feature>
<dbReference type="GO" id="GO:0016287">
    <property type="term" value="F:glycerone-phosphate O-acyltransferase activity"/>
    <property type="evidence" value="ECO:0007669"/>
    <property type="project" value="TreeGrafter"/>
</dbReference>
<comment type="caution">
    <text evidence="3">The sequence shown here is derived from an EMBL/GenBank/DDBJ whole genome shotgun (WGS) entry which is preliminary data.</text>
</comment>
<dbReference type="SUPFAM" id="SSF69593">
    <property type="entry name" value="Glycerol-3-phosphate (1)-acyltransferase"/>
    <property type="match status" value="1"/>
</dbReference>
<reference evidence="3" key="2">
    <citation type="journal article" date="2021" name="PeerJ">
        <title>Extensive microbial diversity within the chicken gut microbiome revealed by metagenomics and culture.</title>
        <authorList>
            <person name="Gilroy R."/>
            <person name="Ravi A."/>
            <person name="Getino M."/>
            <person name="Pursley I."/>
            <person name="Horton D.L."/>
            <person name="Alikhan N.F."/>
            <person name="Baker D."/>
            <person name="Gharbi K."/>
            <person name="Hall N."/>
            <person name="Watson M."/>
            <person name="Adriaenssens E.M."/>
            <person name="Foster-Nyarko E."/>
            <person name="Jarju S."/>
            <person name="Secka A."/>
            <person name="Antonio M."/>
            <person name="Oren A."/>
            <person name="Chaudhuri R.R."/>
            <person name="La Ragione R."/>
            <person name="Hildebrand F."/>
            <person name="Pallen M.J."/>
        </authorList>
    </citation>
    <scope>NUCLEOTIDE SEQUENCE</scope>
    <source>
        <strain evidence="3">G3-3990</strain>
    </source>
</reference>
<evidence type="ECO:0000313" key="3">
    <source>
        <dbReference type="EMBL" id="MBO8459614.1"/>
    </source>
</evidence>
<sequence>MARFYVMRAFKKFYRPYLVRGQENIPTDSPVIFTANHLNALMDALALLSITPKNRSITFLARADIFKQKTIARFLTFAKIMPAYRMRDGLTNLAGNNESFGHAEAILQEGNYIGIMPEGAQGEERKMRPLVKGVFRIALSAQEPFGTQPKVKIVPVGIDMGDLIKFGQPLILNIGKPIEVSQYMESARDNVAHAMNLMRDELAQRLHEQTVDIASDEYYEQMETAIYSLDTAQCLVDGNTPNELNRFDSRRKLAARLCQIEKENPVKMKEIAQKAEVFKQQLKKLKLRPWLFAVKPYSCGQTILALLGLLISLPAFLIGFITNIIPFMTPVWIRKAIKVKYSGFYSSIDYGLALISFPLFYLINTLIICSLTTWNLLFFLVLLIVQPLFGKLAFEWYRIMRKTIGMISYTHKLKNGNNAMKEAQEAYSYLSKTLLYK</sequence>
<feature type="transmembrane region" description="Helical" evidence="1">
    <location>
        <begin position="303"/>
        <end position="327"/>
    </location>
</feature>
<keyword evidence="1" id="KW-1133">Transmembrane helix</keyword>
<accession>A0A9D9HSS3</accession>
<evidence type="ECO:0000256" key="1">
    <source>
        <dbReference type="SAM" id="Phobius"/>
    </source>
</evidence>
<reference evidence="3" key="1">
    <citation type="submission" date="2020-10" db="EMBL/GenBank/DDBJ databases">
        <authorList>
            <person name="Gilroy R."/>
        </authorList>
    </citation>
    <scope>NUCLEOTIDE SEQUENCE</scope>
    <source>
        <strain evidence="3">G3-3990</strain>
    </source>
</reference>
<evidence type="ECO:0000313" key="4">
    <source>
        <dbReference type="Proteomes" id="UP000823641"/>
    </source>
</evidence>
<dbReference type="InterPro" id="IPR002123">
    <property type="entry name" value="Plipid/glycerol_acylTrfase"/>
</dbReference>
<proteinExistence type="predicted"/>
<dbReference type="EMBL" id="JADIMG010000047">
    <property type="protein sequence ID" value="MBO8459614.1"/>
    <property type="molecule type" value="Genomic_DNA"/>
</dbReference>
<feature type="transmembrane region" description="Helical" evidence="1">
    <location>
        <begin position="348"/>
        <end position="368"/>
    </location>
</feature>
<dbReference type="AlphaFoldDB" id="A0A9D9HSS3"/>
<dbReference type="PANTHER" id="PTHR31605">
    <property type="entry name" value="GLYCEROL-3-PHOSPHATE O-ACYLTRANSFERASE 1"/>
    <property type="match status" value="1"/>
</dbReference>
<protein>
    <submittedName>
        <fullName evidence="3">1-acyl-sn-glycerol-3-phosphate acyltransferase</fullName>
    </submittedName>
</protein>
<evidence type="ECO:0000259" key="2">
    <source>
        <dbReference type="SMART" id="SM00563"/>
    </source>
</evidence>
<keyword evidence="1" id="KW-0472">Membrane</keyword>
<dbReference type="GO" id="GO:0008654">
    <property type="term" value="P:phospholipid biosynthetic process"/>
    <property type="evidence" value="ECO:0007669"/>
    <property type="project" value="TreeGrafter"/>
</dbReference>
<dbReference type="GO" id="GO:0004366">
    <property type="term" value="F:glycerol-3-phosphate O-acyltransferase activity"/>
    <property type="evidence" value="ECO:0007669"/>
    <property type="project" value="TreeGrafter"/>
</dbReference>
<keyword evidence="3" id="KW-0012">Acyltransferase</keyword>
<dbReference type="PANTHER" id="PTHR31605:SF0">
    <property type="entry name" value="GLYCEROL-3-PHOSPHATE O-ACYLTRANSFERASE 1"/>
    <property type="match status" value="1"/>
</dbReference>
<keyword evidence="1" id="KW-0812">Transmembrane</keyword>
<dbReference type="SMART" id="SM00563">
    <property type="entry name" value="PlsC"/>
    <property type="match status" value="1"/>
</dbReference>
<keyword evidence="3" id="KW-0808">Transferase</keyword>
<gene>
    <name evidence="3" type="ORF">IAA73_04680</name>
</gene>
<name>A0A9D9HSS3_9BACT</name>
<dbReference type="Pfam" id="PF01553">
    <property type="entry name" value="Acyltransferase"/>
    <property type="match status" value="1"/>
</dbReference>